<sequence length="168" mass="18431">MTPHGLDDAIDGNVGVMRGIDNGELSAKEGDGSLDCSRRCDLRKLKNPPSTVVCSLVSLFTGPEMKLWVQRRVEGKVEPAYESRTRFERLYFVLPGGGEVGVAILHGLDARHPSSIKRKKTKSQLSSMELIGAKSAIATLKTVLWAHRRSALRRSVIHLGKGQKKEKG</sequence>
<accession>A0AA97NUM4</accession>
<evidence type="ECO:0000313" key="1">
    <source>
        <dbReference type="EMBL" id="ELQ36640.1"/>
    </source>
</evidence>
<protein>
    <submittedName>
        <fullName evidence="1">Uncharacterized protein</fullName>
    </submittedName>
</protein>
<reference evidence="1" key="1">
    <citation type="journal article" date="2012" name="PLoS Genet.">
        <title>Comparative analysis of the genomes of two field isolates of the rice blast fungus Magnaporthe oryzae.</title>
        <authorList>
            <person name="Xue M."/>
            <person name="Yang J."/>
            <person name="Li Z."/>
            <person name="Hu S."/>
            <person name="Yao N."/>
            <person name="Dean R.A."/>
            <person name="Zhao W."/>
            <person name="Shen M."/>
            <person name="Zhang H."/>
            <person name="Li C."/>
            <person name="Liu L."/>
            <person name="Cao L."/>
            <person name="Xu X."/>
            <person name="Xing Y."/>
            <person name="Hsiang T."/>
            <person name="Zhang Z."/>
            <person name="Xu J.R."/>
            <person name="Peng Y.L."/>
        </authorList>
    </citation>
    <scope>NUCLEOTIDE SEQUENCE</scope>
    <source>
        <strain evidence="1">Y34</strain>
    </source>
</reference>
<proteinExistence type="predicted"/>
<gene>
    <name evidence="1" type="ORF">OOU_Y34scaffold00649g23</name>
</gene>
<name>A0AA97NUM4_PYRO3</name>
<organism evidence="1">
    <name type="scientific">Pyricularia oryzae (strain Y34)</name>
    <name type="common">Rice blast fungus</name>
    <name type="synonym">Magnaporthe oryzae</name>
    <dbReference type="NCBI Taxonomy" id="1143189"/>
    <lineage>
        <taxon>Eukaryota</taxon>
        <taxon>Fungi</taxon>
        <taxon>Dikarya</taxon>
        <taxon>Ascomycota</taxon>
        <taxon>Pezizomycotina</taxon>
        <taxon>Sordariomycetes</taxon>
        <taxon>Sordariomycetidae</taxon>
        <taxon>Magnaporthales</taxon>
        <taxon>Pyriculariaceae</taxon>
        <taxon>Pyricularia</taxon>
    </lineage>
</organism>
<dbReference type="Proteomes" id="UP000011086">
    <property type="component" value="Unassembled WGS sequence"/>
</dbReference>
<dbReference type="AlphaFoldDB" id="A0AA97NUM4"/>
<dbReference type="EMBL" id="JH793404">
    <property type="protein sequence ID" value="ELQ36640.1"/>
    <property type="molecule type" value="Genomic_DNA"/>
</dbReference>